<comment type="caution">
    <text evidence="3">The sequence shown here is derived from an EMBL/GenBank/DDBJ whole genome shotgun (WGS) entry which is preliminary data.</text>
</comment>
<keyword evidence="1" id="KW-0732">Signal</keyword>
<dbReference type="InterPro" id="IPR035940">
    <property type="entry name" value="CAP_sf"/>
</dbReference>
<dbReference type="SMART" id="SM00198">
    <property type="entry name" value="SCP"/>
    <property type="match status" value="1"/>
</dbReference>
<accession>A0AA36GNN4</accession>
<evidence type="ECO:0000313" key="4">
    <source>
        <dbReference type="Proteomes" id="UP001176961"/>
    </source>
</evidence>
<evidence type="ECO:0000256" key="1">
    <source>
        <dbReference type="SAM" id="SignalP"/>
    </source>
</evidence>
<organism evidence="3 4">
    <name type="scientific">Cylicocyclus nassatus</name>
    <name type="common">Nematode worm</name>
    <dbReference type="NCBI Taxonomy" id="53992"/>
    <lineage>
        <taxon>Eukaryota</taxon>
        <taxon>Metazoa</taxon>
        <taxon>Ecdysozoa</taxon>
        <taxon>Nematoda</taxon>
        <taxon>Chromadorea</taxon>
        <taxon>Rhabditida</taxon>
        <taxon>Rhabditina</taxon>
        <taxon>Rhabditomorpha</taxon>
        <taxon>Strongyloidea</taxon>
        <taxon>Strongylidae</taxon>
        <taxon>Cylicocyclus</taxon>
    </lineage>
</organism>
<feature type="signal peptide" evidence="1">
    <location>
        <begin position="1"/>
        <end position="21"/>
    </location>
</feature>
<feature type="chain" id="PRO_5041384671" description="SCP domain-containing protein" evidence="1">
    <location>
        <begin position="22"/>
        <end position="234"/>
    </location>
</feature>
<sequence length="234" mass="25226">MRHRLSLVLLFGCAQISLQHCTPPGNVDNLHNYVRQAVARRYAPSLSNPSGGNITLGGKGSKTLFALTYDCTLEGIALALIDANKCKPNKEFARAFNKALNFATNCEKTVKNGYLYAVEDWLNTAELPISATYNPSDPASESFANMVYYKSLKMGCARMACTGSKTGKFAIACVYGAIPQKGKPLYIEAGTKKGCVQKMCKELVSNAICQNDSDDCSTFATCGLCQTVDGPESL</sequence>
<dbReference type="CDD" id="cd05380">
    <property type="entry name" value="CAP_euk"/>
    <property type="match status" value="1"/>
</dbReference>
<proteinExistence type="predicted"/>
<gene>
    <name evidence="3" type="ORF">CYNAS_LOCUS7440</name>
</gene>
<feature type="domain" description="SCP" evidence="2">
    <location>
        <begin position="22"/>
        <end position="180"/>
    </location>
</feature>
<dbReference type="Pfam" id="PF00188">
    <property type="entry name" value="CAP"/>
    <property type="match status" value="1"/>
</dbReference>
<dbReference type="Gene3D" id="3.40.33.10">
    <property type="entry name" value="CAP"/>
    <property type="match status" value="1"/>
</dbReference>
<dbReference type="Proteomes" id="UP001176961">
    <property type="component" value="Unassembled WGS sequence"/>
</dbReference>
<protein>
    <recommendedName>
        <fullName evidence="2">SCP domain-containing protein</fullName>
    </recommendedName>
</protein>
<reference evidence="3" key="1">
    <citation type="submission" date="2023-07" db="EMBL/GenBank/DDBJ databases">
        <authorList>
            <consortium name="CYATHOMIX"/>
        </authorList>
    </citation>
    <scope>NUCLEOTIDE SEQUENCE</scope>
    <source>
        <strain evidence="3">N/A</strain>
    </source>
</reference>
<dbReference type="SUPFAM" id="SSF55797">
    <property type="entry name" value="PR-1-like"/>
    <property type="match status" value="1"/>
</dbReference>
<dbReference type="EMBL" id="CATQJL010000112">
    <property type="protein sequence ID" value="CAJ0595457.1"/>
    <property type="molecule type" value="Genomic_DNA"/>
</dbReference>
<keyword evidence="4" id="KW-1185">Reference proteome</keyword>
<evidence type="ECO:0000313" key="3">
    <source>
        <dbReference type="EMBL" id="CAJ0595457.1"/>
    </source>
</evidence>
<name>A0AA36GNN4_CYLNA</name>
<evidence type="ECO:0000259" key="2">
    <source>
        <dbReference type="SMART" id="SM00198"/>
    </source>
</evidence>
<dbReference type="AlphaFoldDB" id="A0AA36GNN4"/>
<dbReference type="InterPro" id="IPR014044">
    <property type="entry name" value="CAP_dom"/>
</dbReference>